<sequence length="306" mass="32567">MTTTDCEGRNSHRFDTAPTKIISSNNAGADLLARLGAGQQVSGVGWARGLDALAPDVRDKLTSAQRLSDGNIDKEKLLSSGAQVFLATFASMDMMGTPEPTAAEFQAANLTKVFIKSSACAKFLPGPRTDLDQVYSDISDLAALTGHRQTGDEMVTSMKKTIESARGKIRSGSRTPTVFHFDVAASKDTLTTPGNRQIANAIYTLAGTTPLGGRIDGAFGKFTYEDLVAADPDWITIAVRRTGDDTSVRTAQDAAITSLEADPRTRGLKAVREKRYIRTTSEDMTLAGPANAEQVAAIVDSVSTSR</sequence>
<comment type="caution">
    <text evidence="3">The sequence shown here is derived from an EMBL/GenBank/DDBJ whole genome shotgun (WGS) entry which is preliminary data.</text>
</comment>
<evidence type="ECO:0000259" key="2">
    <source>
        <dbReference type="PROSITE" id="PS50983"/>
    </source>
</evidence>
<evidence type="ECO:0000313" key="3">
    <source>
        <dbReference type="EMBL" id="KXO94243.1"/>
    </source>
</evidence>
<dbReference type="SUPFAM" id="SSF53807">
    <property type="entry name" value="Helical backbone' metal receptor"/>
    <property type="match status" value="1"/>
</dbReference>
<dbReference type="Proteomes" id="UP000070409">
    <property type="component" value="Unassembled WGS sequence"/>
</dbReference>
<dbReference type="PANTHER" id="PTHR30535">
    <property type="entry name" value="VITAMIN B12-BINDING PROTEIN"/>
    <property type="match status" value="1"/>
</dbReference>
<gene>
    <name evidence="3" type="ORF">AXK61_23940</name>
</gene>
<keyword evidence="4" id="KW-1185">Reference proteome</keyword>
<organism evidence="3 4">
    <name type="scientific">Tsukamurella pseudospumae</name>
    <dbReference type="NCBI Taxonomy" id="239498"/>
    <lineage>
        <taxon>Bacteria</taxon>
        <taxon>Bacillati</taxon>
        <taxon>Actinomycetota</taxon>
        <taxon>Actinomycetes</taxon>
        <taxon>Mycobacteriales</taxon>
        <taxon>Tsukamurellaceae</taxon>
        <taxon>Tsukamurella</taxon>
    </lineage>
</organism>
<evidence type="ECO:0000256" key="1">
    <source>
        <dbReference type="ARBA" id="ARBA00008814"/>
    </source>
</evidence>
<comment type="similarity">
    <text evidence="1">Belongs to the bacterial solute-binding protein 8 family.</text>
</comment>
<dbReference type="PROSITE" id="PS50983">
    <property type="entry name" value="FE_B12_PBP"/>
    <property type="match status" value="1"/>
</dbReference>
<dbReference type="Gene3D" id="3.40.50.1980">
    <property type="entry name" value="Nitrogenase molybdenum iron protein domain"/>
    <property type="match status" value="2"/>
</dbReference>
<proteinExistence type="inferred from homology"/>
<dbReference type="Pfam" id="PF01497">
    <property type="entry name" value="Peripla_BP_2"/>
    <property type="match status" value="1"/>
</dbReference>
<dbReference type="PANTHER" id="PTHR30535:SF7">
    <property type="entry name" value="IRON(III) DICITRATE-BINDING PROTEIN"/>
    <property type="match status" value="1"/>
</dbReference>
<name>A0A137Z7U5_9ACTN</name>
<dbReference type="EMBL" id="LSRE01000033">
    <property type="protein sequence ID" value="KXO94243.1"/>
    <property type="molecule type" value="Genomic_DNA"/>
</dbReference>
<reference evidence="3 4" key="1">
    <citation type="submission" date="2016-02" db="EMBL/GenBank/DDBJ databases">
        <authorList>
            <person name="Teng J.L."/>
            <person name="Tang Y."/>
            <person name="Huang Y."/>
            <person name="Guo F."/>
            <person name="Wei W."/>
            <person name="Chen J.H."/>
            <person name="Wong S.Y."/>
            <person name="Lau S.K."/>
            <person name="Woo P.C."/>
        </authorList>
    </citation>
    <scope>NUCLEOTIDE SEQUENCE [LARGE SCALE GENOMIC DNA]</scope>
    <source>
        <strain evidence="3 4">JCM 13375</strain>
    </source>
</reference>
<feature type="domain" description="Fe/B12 periplasmic-binding" evidence="2">
    <location>
        <begin position="20"/>
        <end position="306"/>
    </location>
</feature>
<dbReference type="InterPro" id="IPR050902">
    <property type="entry name" value="ABC_Transporter_SBP"/>
</dbReference>
<evidence type="ECO:0000313" key="4">
    <source>
        <dbReference type="Proteomes" id="UP000070409"/>
    </source>
</evidence>
<dbReference type="InterPro" id="IPR002491">
    <property type="entry name" value="ABC_transptr_periplasmic_BD"/>
</dbReference>
<accession>A0A137Z7U5</accession>
<protein>
    <recommendedName>
        <fullName evidence="2">Fe/B12 periplasmic-binding domain-containing protein</fullName>
    </recommendedName>
</protein>